<name>A0ABD5ZGL6_9EURY</name>
<keyword evidence="5" id="KW-1185">Reference proteome</keyword>
<reference evidence="4 5" key="1">
    <citation type="journal article" date="2019" name="Int. J. Syst. Evol. Microbiol.">
        <title>The Global Catalogue of Microorganisms (GCM) 10K type strain sequencing project: providing services to taxonomists for standard genome sequencing and annotation.</title>
        <authorList>
            <consortium name="The Broad Institute Genomics Platform"/>
            <consortium name="The Broad Institute Genome Sequencing Center for Infectious Disease"/>
            <person name="Wu L."/>
            <person name="Ma J."/>
        </authorList>
    </citation>
    <scope>NUCLEOTIDE SEQUENCE [LARGE SCALE GENOMIC DNA]</scope>
    <source>
        <strain evidence="4 5">DSM 29988</strain>
    </source>
</reference>
<dbReference type="EMBL" id="JBHTAA010000005">
    <property type="protein sequence ID" value="MFC7204314.1"/>
    <property type="molecule type" value="Genomic_DNA"/>
</dbReference>
<feature type="region of interest" description="Disordered" evidence="1">
    <location>
        <begin position="1"/>
        <end position="38"/>
    </location>
</feature>
<evidence type="ECO:0000313" key="5">
    <source>
        <dbReference type="Proteomes" id="UP001596481"/>
    </source>
</evidence>
<proteinExistence type="predicted"/>
<sequence>MSRPAESDETSDDEWRFGIDEVGPDAEPAEPVEAPIEPGSPTAENIAFVLVGVLLTVGLLFVTVFPNSL</sequence>
<evidence type="ECO:0000313" key="4">
    <source>
        <dbReference type="EMBL" id="MFC7204314.1"/>
    </source>
</evidence>
<dbReference type="AlphaFoldDB" id="A0ABD5ZGL6"/>
<keyword evidence="2" id="KW-0472">Membrane</keyword>
<protein>
    <recommendedName>
        <fullName evidence="3">DUF7312 domain-containing protein</fullName>
    </recommendedName>
</protein>
<feature type="domain" description="DUF7312" evidence="3">
    <location>
        <begin position="12"/>
        <end position="62"/>
    </location>
</feature>
<keyword evidence="2" id="KW-1133">Transmembrane helix</keyword>
<keyword evidence="2" id="KW-0812">Transmembrane</keyword>
<dbReference type="Pfam" id="PF23994">
    <property type="entry name" value="DUF7312"/>
    <property type="match status" value="1"/>
</dbReference>
<evidence type="ECO:0000256" key="1">
    <source>
        <dbReference type="SAM" id="MobiDB-lite"/>
    </source>
</evidence>
<dbReference type="Proteomes" id="UP001596481">
    <property type="component" value="Unassembled WGS sequence"/>
</dbReference>
<dbReference type="RefSeq" id="WP_390223907.1">
    <property type="nucleotide sequence ID" value="NZ_JBHTAA010000005.1"/>
</dbReference>
<comment type="caution">
    <text evidence="4">The sequence shown here is derived from an EMBL/GenBank/DDBJ whole genome shotgun (WGS) entry which is preliminary data.</text>
</comment>
<gene>
    <name evidence="4" type="ORF">ACFQJC_12375</name>
</gene>
<evidence type="ECO:0000256" key="2">
    <source>
        <dbReference type="SAM" id="Phobius"/>
    </source>
</evidence>
<dbReference type="InterPro" id="IPR055736">
    <property type="entry name" value="DUF7312"/>
</dbReference>
<feature type="transmembrane region" description="Helical" evidence="2">
    <location>
        <begin position="46"/>
        <end position="65"/>
    </location>
</feature>
<organism evidence="4 5">
    <name type="scientific">Haloferax namakaokahaiae</name>
    <dbReference type="NCBI Taxonomy" id="1748331"/>
    <lineage>
        <taxon>Archaea</taxon>
        <taxon>Methanobacteriati</taxon>
        <taxon>Methanobacteriota</taxon>
        <taxon>Stenosarchaea group</taxon>
        <taxon>Halobacteria</taxon>
        <taxon>Halobacteriales</taxon>
        <taxon>Haloferacaceae</taxon>
        <taxon>Haloferax</taxon>
    </lineage>
</organism>
<evidence type="ECO:0000259" key="3">
    <source>
        <dbReference type="Pfam" id="PF23994"/>
    </source>
</evidence>
<accession>A0ABD5ZGL6</accession>